<gene>
    <name evidence="2" type="ORF">PAUR_b0686</name>
</gene>
<dbReference type="EMBL" id="AQGV01000015">
    <property type="protein sequence ID" value="MBE0370614.1"/>
    <property type="molecule type" value="Genomic_DNA"/>
</dbReference>
<protein>
    <submittedName>
        <fullName evidence="2">Uncharacterized protein</fullName>
    </submittedName>
</protein>
<evidence type="ECO:0000256" key="1">
    <source>
        <dbReference type="SAM" id="MobiDB-lite"/>
    </source>
</evidence>
<keyword evidence="3" id="KW-1185">Reference proteome</keyword>
<comment type="caution">
    <text evidence="2">The sequence shown here is derived from an EMBL/GenBank/DDBJ whole genome shotgun (WGS) entry which is preliminary data.</text>
</comment>
<name>A0ABR9EI55_9GAMM</name>
<feature type="compositionally biased region" description="Polar residues" evidence="1">
    <location>
        <begin position="1"/>
        <end position="19"/>
    </location>
</feature>
<accession>A0ABR9EI55</accession>
<feature type="region of interest" description="Disordered" evidence="1">
    <location>
        <begin position="1"/>
        <end position="46"/>
    </location>
</feature>
<evidence type="ECO:0000313" key="3">
    <source>
        <dbReference type="Proteomes" id="UP000615755"/>
    </source>
</evidence>
<evidence type="ECO:0000313" key="2">
    <source>
        <dbReference type="EMBL" id="MBE0370614.1"/>
    </source>
</evidence>
<dbReference type="Proteomes" id="UP000615755">
    <property type="component" value="Unassembled WGS sequence"/>
</dbReference>
<reference evidence="2 3" key="1">
    <citation type="submission" date="2015-03" db="EMBL/GenBank/DDBJ databases">
        <title>Genome sequence of Pseudoalteromonas aurantia.</title>
        <authorList>
            <person name="Xie B.-B."/>
            <person name="Rong J.-C."/>
            <person name="Qin Q.-L."/>
            <person name="Zhang Y.-Z."/>
        </authorList>
    </citation>
    <scope>NUCLEOTIDE SEQUENCE [LARGE SCALE GENOMIC DNA]</scope>
    <source>
        <strain evidence="2 3">208</strain>
    </source>
</reference>
<proteinExistence type="predicted"/>
<organism evidence="2 3">
    <name type="scientific">Pseudoalteromonas aurantia 208</name>
    <dbReference type="NCBI Taxonomy" id="1314867"/>
    <lineage>
        <taxon>Bacteria</taxon>
        <taxon>Pseudomonadati</taxon>
        <taxon>Pseudomonadota</taxon>
        <taxon>Gammaproteobacteria</taxon>
        <taxon>Alteromonadales</taxon>
        <taxon>Pseudoalteromonadaceae</taxon>
        <taxon>Pseudoalteromonas</taxon>
    </lineage>
</organism>
<sequence length="146" mass="16002">MIVNQTSYVNHSYTTQSQKPIAASSSQTTTSAGKSDQVSISDAGRQAQGKWQEIANKYDVHSITAKDMRSLSKDLYDGGFIGTGQMIAIGAPTSMNEDPNQKHDLLNDMRETFKISTAMGGHTEQSKQIYLDSIAVLERLVQSKNQ</sequence>
<feature type="compositionally biased region" description="Low complexity" evidence="1">
    <location>
        <begin position="22"/>
        <end position="32"/>
    </location>
</feature>
<dbReference type="RefSeq" id="WP_192509687.1">
    <property type="nucleotide sequence ID" value="NZ_AQGV01000015.1"/>
</dbReference>